<organism evidence="1 2">
    <name type="scientific">Sphingomonas cynarae</name>
    <dbReference type="NCBI Taxonomy" id="930197"/>
    <lineage>
        <taxon>Bacteria</taxon>
        <taxon>Pseudomonadati</taxon>
        <taxon>Pseudomonadota</taxon>
        <taxon>Alphaproteobacteria</taxon>
        <taxon>Sphingomonadales</taxon>
        <taxon>Sphingomonadaceae</taxon>
        <taxon>Sphingomonas</taxon>
    </lineage>
</organism>
<evidence type="ECO:0000313" key="1">
    <source>
        <dbReference type="EMBL" id="GAA3720663.1"/>
    </source>
</evidence>
<dbReference type="EMBL" id="BAABBF010000008">
    <property type="protein sequence ID" value="GAA3720663.1"/>
    <property type="molecule type" value="Genomic_DNA"/>
</dbReference>
<sequence length="326" mass="34274">MVLGVSHLDNAPKAFDPAWLEPVMCRLRTYAPDVILTEAMSGEQLAGIDAYKAVRGDAGKWAGPTLAIAGDAQAALGITGPDAMAQANALMTGSTPTAADRRRLAALFLAAGEPFSAATQWLQLDPAERLARDGITETMKTKVERFGIGRGEIVSMAVALAVRLGLPRVYGAGDHLSDVVLPDNAAFGAAVRASPEIIAQLDKATPSLLPFGSKALALAAPDRVMPVFRTLNSPAFGKADAQAQWLSLQQSPKLGALGRQRVAAWEAQNLRMATVVREVTAPIPSGKALLIVGAAHKAFIEAYLRMMTDITIVSVPAMLDSRPTGC</sequence>
<evidence type="ECO:0000313" key="2">
    <source>
        <dbReference type="Proteomes" id="UP001500523"/>
    </source>
</evidence>
<accession>A0ABP7ELH2</accession>
<protein>
    <submittedName>
        <fullName evidence="1">DUF5694 domain-containing protein</fullName>
    </submittedName>
</protein>
<reference evidence="2" key="1">
    <citation type="journal article" date="2019" name="Int. J. Syst. Evol. Microbiol.">
        <title>The Global Catalogue of Microorganisms (GCM) 10K type strain sequencing project: providing services to taxonomists for standard genome sequencing and annotation.</title>
        <authorList>
            <consortium name="The Broad Institute Genomics Platform"/>
            <consortium name="The Broad Institute Genome Sequencing Center for Infectious Disease"/>
            <person name="Wu L."/>
            <person name="Ma J."/>
        </authorList>
    </citation>
    <scope>NUCLEOTIDE SEQUENCE [LARGE SCALE GENOMIC DNA]</scope>
    <source>
        <strain evidence="2">JCM 17498</strain>
    </source>
</reference>
<name>A0ABP7ELH2_9SPHN</name>
<keyword evidence="2" id="KW-1185">Reference proteome</keyword>
<proteinExistence type="predicted"/>
<comment type="caution">
    <text evidence="1">The sequence shown here is derived from an EMBL/GenBank/DDBJ whole genome shotgun (WGS) entry which is preliminary data.</text>
</comment>
<gene>
    <name evidence="1" type="ORF">GCM10022268_31210</name>
</gene>
<dbReference type="Proteomes" id="UP001500523">
    <property type="component" value="Unassembled WGS sequence"/>
</dbReference>
<dbReference type="Pfam" id="PF18950">
    <property type="entry name" value="DUF5694"/>
    <property type="match status" value="1"/>
</dbReference>
<dbReference type="InterPro" id="IPR043749">
    <property type="entry name" value="DUF5694"/>
</dbReference>